<dbReference type="InterPro" id="IPR022634">
    <property type="entry name" value="DNA_polIII_beta_N"/>
</dbReference>
<evidence type="ECO:0000256" key="7">
    <source>
        <dbReference type="ARBA" id="ARBA00022705"/>
    </source>
</evidence>
<dbReference type="GO" id="GO:0009360">
    <property type="term" value="C:DNA polymerase III complex"/>
    <property type="evidence" value="ECO:0007669"/>
    <property type="project" value="InterPro"/>
</dbReference>
<keyword evidence="8 10" id="KW-0239">DNA-directed DNA polymerase</keyword>
<dbReference type="PANTHER" id="PTHR30478:SF0">
    <property type="entry name" value="BETA SLIDING CLAMP"/>
    <property type="match status" value="1"/>
</dbReference>
<name>A0AA95EUP5_9BACL</name>
<comment type="subcellular location">
    <subcellularLocation>
        <location evidence="1 10">Cytoplasm</location>
    </subcellularLocation>
</comment>
<dbReference type="GO" id="GO:0006271">
    <property type="term" value="P:DNA strand elongation involved in DNA replication"/>
    <property type="evidence" value="ECO:0007669"/>
    <property type="project" value="TreeGrafter"/>
</dbReference>
<dbReference type="PANTHER" id="PTHR30478">
    <property type="entry name" value="DNA POLYMERASE III SUBUNIT BETA"/>
    <property type="match status" value="1"/>
</dbReference>
<dbReference type="NCBIfam" id="TIGR00663">
    <property type="entry name" value="dnan"/>
    <property type="match status" value="1"/>
</dbReference>
<evidence type="ECO:0000256" key="9">
    <source>
        <dbReference type="ARBA" id="ARBA00023125"/>
    </source>
</evidence>
<sequence>MKFTIKRDALNTAIQHVSKAISGRTTIPILGGIKVTADHDAVTLTASDQTLSIQSRIALDTAIGTLGEVQTTGSIVLPAKFLIEIVKKLPKDEVVVEVNGLNARIVSGKSEIDMAGMDPEEFPQLPNIRKTDTLAIPSDQLVELINSTAFAVSTNESTPVLNGVLMALSDGKLQFRATDRHRLASHSIKIESDLRLSNIIIAGKSLLDLAKVLPDKSAPVDILIADNQALFRFGNILFYSRLLEGTFPDTSKIIPHEFKTEVVIDTKLINDAIDRAYLLSREEKTNIVRLATIEEDGSEGIEIMSSSTQIGKVLEQLPVKDFIGEQLKVAFNSKYVLDALKVIDSEETFVGFNGPMSPIIIKPNGSEDALHLVLPYRTTN</sequence>
<dbReference type="InterPro" id="IPR001001">
    <property type="entry name" value="DNA_polIII_beta"/>
</dbReference>
<evidence type="ECO:0000256" key="10">
    <source>
        <dbReference type="PIRNR" id="PIRNR000804"/>
    </source>
</evidence>
<reference evidence="14" key="1">
    <citation type="submission" date="2023-03" db="EMBL/GenBank/DDBJ databases">
        <title>Andean soil-derived lignocellulolytic bacterial consortium as a source of novel taxa and putative plastic-active enzymes.</title>
        <authorList>
            <person name="Diaz-Garcia L."/>
            <person name="Chuvochina M."/>
            <person name="Feuerriegel G."/>
            <person name="Bunk B."/>
            <person name="Sproer C."/>
            <person name="Streit W.R."/>
            <person name="Rodriguez L.M."/>
            <person name="Overmann J."/>
            <person name="Jimenez D.J."/>
        </authorList>
    </citation>
    <scope>NUCLEOTIDE SEQUENCE</scope>
    <source>
        <strain evidence="14">MAG 2441</strain>
    </source>
</reference>
<dbReference type="GO" id="GO:0003677">
    <property type="term" value="F:DNA binding"/>
    <property type="evidence" value="ECO:0007669"/>
    <property type="project" value="UniProtKB-UniRule"/>
</dbReference>
<dbReference type="SMART" id="SM00480">
    <property type="entry name" value="POL3Bc"/>
    <property type="match status" value="1"/>
</dbReference>
<evidence type="ECO:0000256" key="8">
    <source>
        <dbReference type="ARBA" id="ARBA00022932"/>
    </source>
</evidence>
<dbReference type="Gene3D" id="3.10.150.10">
    <property type="entry name" value="DNA Polymerase III, subunit A, domain 2"/>
    <property type="match status" value="1"/>
</dbReference>
<evidence type="ECO:0000256" key="2">
    <source>
        <dbReference type="ARBA" id="ARBA00010752"/>
    </source>
</evidence>
<evidence type="ECO:0000256" key="6">
    <source>
        <dbReference type="ARBA" id="ARBA00022695"/>
    </source>
</evidence>
<feature type="domain" description="DNA polymerase III beta sliding clamp N-terminal" evidence="11">
    <location>
        <begin position="1"/>
        <end position="126"/>
    </location>
</feature>
<dbReference type="Pfam" id="PF02768">
    <property type="entry name" value="DNA_pol3_beta_3"/>
    <property type="match status" value="1"/>
</dbReference>
<keyword evidence="4 10" id="KW-0963">Cytoplasm</keyword>
<dbReference type="SUPFAM" id="SSF55979">
    <property type="entry name" value="DNA clamp"/>
    <property type="match status" value="3"/>
</dbReference>
<feature type="domain" description="DNA polymerase III beta sliding clamp C-terminal" evidence="13">
    <location>
        <begin position="252"/>
        <end position="377"/>
    </location>
</feature>
<comment type="similarity">
    <text evidence="2 10">Belongs to the beta sliding clamp family.</text>
</comment>
<dbReference type="InterPro" id="IPR046938">
    <property type="entry name" value="DNA_clamp_sf"/>
</dbReference>
<keyword evidence="5 10" id="KW-0808">Transferase</keyword>
<dbReference type="PIRSF" id="PIRSF000804">
    <property type="entry name" value="DNA_pol_III_b"/>
    <property type="match status" value="1"/>
</dbReference>
<proteinExistence type="inferred from homology"/>
<dbReference type="InterPro" id="IPR022637">
    <property type="entry name" value="DNA_polIII_beta_cen"/>
</dbReference>
<dbReference type="Gene3D" id="3.70.10.10">
    <property type="match status" value="1"/>
</dbReference>
<dbReference type="GO" id="GO:0003887">
    <property type="term" value="F:DNA-directed DNA polymerase activity"/>
    <property type="evidence" value="ECO:0007669"/>
    <property type="project" value="UniProtKB-UniRule"/>
</dbReference>
<accession>A0AA95EUP5</accession>
<evidence type="ECO:0000256" key="4">
    <source>
        <dbReference type="ARBA" id="ARBA00022490"/>
    </source>
</evidence>
<evidence type="ECO:0000313" key="14">
    <source>
        <dbReference type="EMBL" id="WEK53284.1"/>
    </source>
</evidence>
<evidence type="ECO:0000259" key="13">
    <source>
        <dbReference type="Pfam" id="PF02768"/>
    </source>
</evidence>
<gene>
    <name evidence="14" type="primary">dnaN</name>
    <name evidence="14" type="ORF">P0Y55_11870</name>
</gene>
<keyword evidence="6 10" id="KW-0548">Nucleotidyltransferase</keyword>
<keyword evidence="9" id="KW-0238">DNA-binding</keyword>
<feature type="domain" description="DNA polymerase III beta sliding clamp central" evidence="12">
    <location>
        <begin position="136"/>
        <end position="249"/>
    </location>
</feature>
<evidence type="ECO:0000259" key="12">
    <source>
        <dbReference type="Pfam" id="PF02767"/>
    </source>
</evidence>
<dbReference type="Pfam" id="PF02767">
    <property type="entry name" value="DNA_pol3_beta_2"/>
    <property type="match status" value="1"/>
</dbReference>
<keyword evidence="15" id="KW-1185">Reference proteome</keyword>
<comment type="subunit">
    <text evidence="10">Forms a ring-shaped head-to-tail homodimer around DNA.</text>
</comment>
<dbReference type="GO" id="GO:0005737">
    <property type="term" value="C:cytoplasm"/>
    <property type="evidence" value="ECO:0007669"/>
    <property type="project" value="UniProtKB-SubCell"/>
</dbReference>
<organism evidence="14 15">
    <name type="scientific">Candidatus Cohnella colombiensis</name>
    <dbReference type="NCBI Taxonomy" id="3121368"/>
    <lineage>
        <taxon>Bacteria</taxon>
        <taxon>Bacillati</taxon>
        <taxon>Bacillota</taxon>
        <taxon>Bacilli</taxon>
        <taxon>Bacillales</taxon>
        <taxon>Paenibacillaceae</taxon>
        <taxon>Cohnella</taxon>
    </lineage>
</organism>
<dbReference type="EMBL" id="CP119317">
    <property type="protein sequence ID" value="WEK53284.1"/>
    <property type="molecule type" value="Genomic_DNA"/>
</dbReference>
<evidence type="ECO:0000256" key="3">
    <source>
        <dbReference type="ARBA" id="ARBA00021035"/>
    </source>
</evidence>
<comment type="function">
    <text evidence="10">Confers DNA tethering and processivity to DNA polymerases and other proteins. Acts as a clamp, forming a ring around DNA (a reaction catalyzed by the clamp-loading complex) which diffuses in an ATP-independent manner freely and bidirectionally along dsDNA. Initially characterized for its ability to contact the catalytic subunit of DNA polymerase III (Pol III), a complex, multichain enzyme responsible for most of the replicative synthesis in bacteria; Pol III exhibits 3'-5' exonuclease proofreading activity. The beta chain is required for initiation of replication as well as for processivity of DNA replication.</text>
</comment>
<dbReference type="Proteomes" id="UP001178662">
    <property type="component" value="Chromosome"/>
</dbReference>
<evidence type="ECO:0000259" key="11">
    <source>
        <dbReference type="Pfam" id="PF00712"/>
    </source>
</evidence>
<dbReference type="InterPro" id="IPR022635">
    <property type="entry name" value="DNA_polIII_beta_C"/>
</dbReference>
<dbReference type="AlphaFoldDB" id="A0AA95EUP5"/>
<dbReference type="GO" id="GO:0008408">
    <property type="term" value="F:3'-5' exonuclease activity"/>
    <property type="evidence" value="ECO:0007669"/>
    <property type="project" value="InterPro"/>
</dbReference>
<protein>
    <recommendedName>
        <fullName evidence="3 10">Beta sliding clamp</fullName>
    </recommendedName>
</protein>
<evidence type="ECO:0000256" key="1">
    <source>
        <dbReference type="ARBA" id="ARBA00004496"/>
    </source>
</evidence>
<keyword evidence="7 10" id="KW-0235">DNA replication</keyword>
<evidence type="ECO:0000313" key="15">
    <source>
        <dbReference type="Proteomes" id="UP001178662"/>
    </source>
</evidence>
<dbReference type="Pfam" id="PF00712">
    <property type="entry name" value="DNA_pol3_beta"/>
    <property type="match status" value="1"/>
</dbReference>
<evidence type="ECO:0000256" key="5">
    <source>
        <dbReference type="ARBA" id="ARBA00022679"/>
    </source>
</evidence>
<dbReference type="CDD" id="cd00140">
    <property type="entry name" value="beta_clamp"/>
    <property type="match status" value="1"/>
</dbReference>